<dbReference type="GO" id="GO:0003700">
    <property type="term" value="F:DNA-binding transcription factor activity"/>
    <property type="evidence" value="ECO:0007669"/>
    <property type="project" value="InterPro"/>
</dbReference>
<feature type="domain" description="HTH merR-type" evidence="5">
    <location>
        <begin position="1"/>
        <end position="73"/>
    </location>
</feature>
<dbReference type="Gene3D" id="1.10.1660.10">
    <property type="match status" value="1"/>
</dbReference>
<dbReference type="InterPro" id="IPR003759">
    <property type="entry name" value="Cbl-bd_cap"/>
</dbReference>
<evidence type="ECO:0000259" key="5">
    <source>
        <dbReference type="PROSITE" id="PS50937"/>
    </source>
</evidence>
<evidence type="ECO:0000256" key="3">
    <source>
        <dbReference type="ARBA" id="ARBA00023125"/>
    </source>
</evidence>
<sequence length="298" mass="33155">MNKPLTIADIERETGISRDTLRIWERRYGFPEPQRNQRSERNYSQEQLERLRLIKQLTDNGMRPGKLARLDLQQLQLLLQEHTDLPELSPVVASLLELVQDQIPGPLEQRLEQLLHQHGLPAFLTEIVAPLNHAVGKSWADGKIGVLDEHLYAEQIRMVLGRILNELKPAPAAPRVLLTTLPGEQHGIGMLMVACMLRHEGAAPLVAGVQTPLDEIVRGAVGGGCSVVGISCSSYLQRRQITSQLVRLRSMLPQEIRLWAGGSGVKELTAMPSGIQLFQSLNQISTVLQQLASTQKRP</sequence>
<dbReference type="Proteomes" id="UP000002420">
    <property type="component" value="Chromosome"/>
</dbReference>
<evidence type="ECO:0000259" key="6">
    <source>
        <dbReference type="PROSITE" id="PS51332"/>
    </source>
</evidence>
<dbReference type="AlphaFoldDB" id="B3E868"/>
<dbReference type="SUPFAM" id="SSF46955">
    <property type="entry name" value="Putative DNA-binding domain"/>
    <property type="match status" value="1"/>
</dbReference>
<protein>
    <submittedName>
        <fullName evidence="7">Transcriptional regulator, MerR family</fullName>
    </submittedName>
</protein>
<dbReference type="PANTHER" id="PTHR30204">
    <property type="entry name" value="REDOX-CYCLING DRUG-SENSING TRANSCRIPTIONAL ACTIVATOR SOXR"/>
    <property type="match status" value="1"/>
</dbReference>
<evidence type="ECO:0000256" key="4">
    <source>
        <dbReference type="ARBA" id="ARBA00023163"/>
    </source>
</evidence>
<dbReference type="Pfam" id="PF13411">
    <property type="entry name" value="MerR_1"/>
    <property type="match status" value="1"/>
</dbReference>
<dbReference type="Pfam" id="PF02310">
    <property type="entry name" value="B12-binding"/>
    <property type="match status" value="1"/>
</dbReference>
<gene>
    <name evidence="7" type="ordered locus">Glov_1384</name>
</gene>
<dbReference type="InterPro" id="IPR000551">
    <property type="entry name" value="MerR-type_HTH_dom"/>
</dbReference>
<dbReference type="PROSITE" id="PS50937">
    <property type="entry name" value="HTH_MERR_2"/>
    <property type="match status" value="1"/>
</dbReference>
<organism evidence="7 8">
    <name type="scientific">Trichlorobacter lovleyi (strain ATCC BAA-1151 / DSM 17278 / SZ)</name>
    <name type="common">Geobacter lovleyi</name>
    <dbReference type="NCBI Taxonomy" id="398767"/>
    <lineage>
        <taxon>Bacteria</taxon>
        <taxon>Pseudomonadati</taxon>
        <taxon>Thermodesulfobacteriota</taxon>
        <taxon>Desulfuromonadia</taxon>
        <taxon>Geobacterales</taxon>
        <taxon>Geobacteraceae</taxon>
        <taxon>Trichlorobacter</taxon>
    </lineage>
</organism>
<proteinExistence type="predicted"/>
<keyword evidence="4" id="KW-0804">Transcription</keyword>
<keyword evidence="1" id="KW-0678">Repressor</keyword>
<dbReference type="Gene3D" id="1.10.1240.10">
    <property type="entry name" value="Methionine synthase domain"/>
    <property type="match status" value="1"/>
</dbReference>
<accession>B3E868</accession>
<dbReference type="PROSITE" id="PS51332">
    <property type="entry name" value="B12_BINDING"/>
    <property type="match status" value="1"/>
</dbReference>
<dbReference type="GO" id="GO:0031419">
    <property type="term" value="F:cobalamin binding"/>
    <property type="evidence" value="ECO:0007669"/>
    <property type="project" value="InterPro"/>
</dbReference>
<dbReference type="KEGG" id="glo:Glov_1384"/>
<dbReference type="OrthoDB" id="9810140at2"/>
<reference evidence="7 8" key="1">
    <citation type="submission" date="2008-05" db="EMBL/GenBank/DDBJ databases">
        <title>Complete sequence of chromosome of Geobacter lovleyi SZ.</title>
        <authorList>
            <consortium name="US DOE Joint Genome Institute"/>
            <person name="Lucas S."/>
            <person name="Copeland A."/>
            <person name="Lapidus A."/>
            <person name="Glavina del Rio T."/>
            <person name="Dalin E."/>
            <person name="Tice H."/>
            <person name="Bruce D."/>
            <person name="Goodwin L."/>
            <person name="Pitluck S."/>
            <person name="Chertkov O."/>
            <person name="Meincke L."/>
            <person name="Brettin T."/>
            <person name="Detter J.C."/>
            <person name="Han C."/>
            <person name="Tapia R."/>
            <person name="Kuske C.R."/>
            <person name="Schmutz J."/>
            <person name="Larimer F."/>
            <person name="Land M."/>
            <person name="Hauser L."/>
            <person name="Kyrpides N."/>
            <person name="Mikhailova N."/>
            <person name="Sung Y."/>
            <person name="Fletcher K.E."/>
            <person name="Ritalahti K.M."/>
            <person name="Loeffler F.E."/>
            <person name="Richardson P."/>
        </authorList>
    </citation>
    <scope>NUCLEOTIDE SEQUENCE [LARGE SCALE GENOMIC DNA]</scope>
    <source>
        <strain evidence="8">ATCC BAA-1151 / DSM 17278 / SZ</strain>
    </source>
</reference>
<dbReference type="InterPro" id="IPR009061">
    <property type="entry name" value="DNA-bd_dom_put_sf"/>
</dbReference>
<dbReference type="Pfam" id="PF02607">
    <property type="entry name" value="B12-binding_2"/>
    <property type="match status" value="1"/>
</dbReference>
<evidence type="ECO:0000313" key="8">
    <source>
        <dbReference type="Proteomes" id="UP000002420"/>
    </source>
</evidence>
<dbReference type="SMART" id="SM00422">
    <property type="entry name" value="HTH_MERR"/>
    <property type="match status" value="1"/>
</dbReference>
<dbReference type="InterPro" id="IPR006158">
    <property type="entry name" value="Cobalamin-bd"/>
</dbReference>
<dbReference type="PANTHER" id="PTHR30204:SF69">
    <property type="entry name" value="MERR-FAMILY TRANSCRIPTIONAL REGULATOR"/>
    <property type="match status" value="1"/>
</dbReference>
<keyword evidence="2" id="KW-0805">Transcription regulation</keyword>
<dbReference type="GO" id="GO:0003677">
    <property type="term" value="F:DNA binding"/>
    <property type="evidence" value="ECO:0007669"/>
    <property type="project" value="UniProtKB-KW"/>
</dbReference>
<dbReference type="HOGENOM" id="CLU_045945_3_0_7"/>
<dbReference type="GO" id="GO:0046872">
    <property type="term" value="F:metal ion binding"/>
    <property type="evidence" value="ECO:0007669"/>
    <property type="project" value="InterPro"/>
</dbReference>
<dbReference type="Gene3D" id="3.40.50.280">
    <property type="entry name" value="Cobalamin-binding domain"/>
    <property type="match status" value="1"/>
</dbReference>
<evidence type="ECO:0000313" key="7">
    <source>
        <dbReference type="EMBL" id="ACD95105.1"/>
    </source>
</evidence>
<keyword evidence="3" id="KW-0238">DNA-binding</keyword>
<dbReference type="InterPro" id="IPR047057">
    <property type="entry name" value="MerR_fam"/>
</dbReference>
<dbReference type="EMBL" id="CP001089">
    <property type="protein sequence ID" value="ACD95105.1"/>
    <property type="molecule type" value="Genomic_DNA"/>
</dbReference>
<dbReference type="eggNOG" id="COG0789">
    <property type="taxonomic scope" value="Bacteria"/>
</dbReference>
<dbReference type="STRING" id="398767.Glov_1384"/>
<name>B3E868_TRIL1</name>
<dbReference type="eggNOG" id="COG5012">
    <property type="taxonomic scope" value="Bacteria"/>
</dbReference>
<evidence type="ECO:0000256" key="2">
    <source>
        <dbReference type="ARBA" id="ARBA00023015"/>
    </source>
</evidence>
<dbReference type="SUPFAM" id="SSF52242">
    <property type="entry name" value="Cobalamin (vitamin B12)-binding domain"/>
    <property type="match status" value="1"/>
</dbReference>
<dbReference type="RefSeq" id="WP_012469450.1">
    <property type="nucleotide sequence ID" value="NC_010814.1"/>
</dbReference>
<keyword evidence="8" id="KW-1185">Reference proteome</keyword>
<dbReference type="InterPro" id="IPR036594">
    <property type="entry name" value="Meth_synthase_dom"/>
</dbReference>
<evidence type="ECO:0000256" key="1">
    <source>
        <dbReference type="ARBA" id="ARBA00022491"/>
    </source>
</evidence>
<feature type="domain" description="B12-binding" evidence="6">
    <location>
        <begin position="173"/>
        <end position="298"/>
    </location>
</feature>
<dbReference type="CDD" id="cd01104">
    <property type="entry name" value="HTH_MlrA-CarA"/>
    <property type="match status" value="1"/>
</dbReference>
<dbReference type="InterPro" id="IPR036724">
    <property type="entry name" value="Cobalamin-bd_sf"/>
</dbReference>